<evidence type="ECO:0000256" key="1">
    <source>
        <dbReference type="PROSITE-ProRule" id="PRU00169"/>
    </source>
</evidence>
<reference evidence="5 6" key="1">
    <citation type="submission" date="2018-09" db="EMBL/GenBank/DDBJ databases">
        <authorList>
            <person name="Li J."/>
        </authorList>
    </citation>
    <scope>NUCLEOTIDE SEQUENCE [LARGE SCALE GENOMIC DNA]</scope>
    <source>
        <strain evidence="5 6">2129</strain>
    </source>
</reference>
<name>A0ABM6Z4W1_9ACTO</name>
<dbReference type="GO" id="GO:0003677">
    <property type="term" value="F:DNA binding"/>
    <property type="evidence" value="ECO:0007669"/>
    <property type="project" value="UniProtKB-KW"/>
</dbReference>
<dbReference type="InterPro" id="IPR007492">
    <property type="entry name" value="LytTR_DNA-bd_dom"/>
</dbReference>
<dbReference type="Pfam" id="PF00072">
    <property type="entry name" value="Response_reg"/>
    <property type="match status" value="1"/>
</dbReference>
<dbReference type="PROSITE" id="PS50110">
    <property type="entry name" value="RESPONSE_REGULATORY"/>
    <property type="match status" value="1"/>
</dbReference>
<evidence type="ECO:0000256" key="2">
    <source>
        <dbReference type="SAM" id="MobiDB-lite"/>
    </source>
</evidence>
<dbReference type="PANTHER" id="PTHR37299:SF1">
    <property type="entry name" value="STAGE 0 SPORULATION PROTEIN A HOMOLOG"/>
    <property type="match status" value="1"/>
</dbReference>
<evidence type="ECO:0000259" key="3">
    <source>
        <dbReference type="PROSITE" id="PS50110"/>
    </source>
</evidence>
<feature type="domain" description="HTH LytTR-type" evidence="4">
    <location>
        <begin position="141"/>
        <end position="235"/>
    </location>
</feature>
<proteinExistence type="predicted"/>
<dbReference type="CDD" id="cd00156">
    <property type="entry name" value="REC"/>
    <property type="match status" value="1"/>
</dbReference>
<feature type="domain" description="Response regulatory" evidence="3">
    <location>
        <begin position="3"/>
        <end position="125"/>
    </location>
</feature>
<dbReference type="InterPro" id="IPR001789">
    <property type="entry name" value="Sig_transdc_resp-reg_receiver"/>
</dbReference>
<organism evidence="5 6">
    <name type="scientific">Actinomyces lilanjuaniae</name>
    <dbReference type="NCBI Taxonomy" id="2321394"/>
    <lineage>
        <taxon>Bacteria</taxon>
        <taxon>Bacillati</taxon>
        <taxon>Actinomycetota</taxon>
        <taxon>Actinomycetes</taxon>
        <taxon>Actinomycetales</taxon>
        <taxon>Actinomycetaceae</taxon>
        <taxon>Actinomyces</taxon>
    </lineage>
</organism>
<dbReference type="Pfam" id="PF04397">
    <property type="entry name" value="LytTR"/>
    <property type="match status" value="1"/>
</dbReference>
<dbReference type="RefSeq" id="WP_119835988.1">
    <property type="nucleotide sequence ID" value="NZ_CP032514.1"/>
</dbReference>
<dbReference type="SMART" id="SM00448">
    <property type="entry name" value="REC"/>
    <property type="match status" value="1"/>
</dbReference>
<accession>A0ABM6Z4W1</accession>
<sequence>MVHVGVVEDDPLHLRTLTGYLERYAAQRQVHLEVTTYPSASALLESYRPVYDILLLDIRMEGAQSGDVDGMSAARTVRATDPAVVIIFVTSAHQYAVAGYEVGALGYLLKPLTYTALAQEMGRALAALGRQGVGPVLLPEGSGVRRVSARDIVYLESVRHRVRIHLLDQEVTVASSLKAMEEVLRGHSFYRSNSCYLVNLDHVVGVHDQDCLMSTGEVLRVSRPRRRGLMSALADHVGGLPVSGRPPGEAARTSRAST</sequence>
<dbReference type="PANTHER" id="PTHR37299">
    <property type="entry name" value="TRANSCRIPTIONAL REGULATOR-RELATED"/>
    <property type="match status" value="1"/>
</dbReference>
<dbReference type="SUPFAM" id="SSF52172">
    <property type="entry name" value="CheY-like"/>
    <property type="match status" value="1"/>
</dbReference>
<dbReference type="SMART" id="SM00850">
    <property type="entry name" value="LytTR"/>
    <property type="match status" value="1"/>
</dbReference>
<dbReference type="Gene3D" id="2.40.50.1020">
    <property type="entry name" value="LytTr DNA-binding domain"/>
    <property type="match status" value="1"/>
</dbReference>
<keyword evidence="5" id="KW-0238">DNA-binding</keyword>
<feature type="region of interest" description="Disordered" evidence="2">
    <location>
        <begin position="239"/>
        <end position="258"/>
    </location>
</feature>
<evidence type="ECO:0000259" key="4">
    <source>
        <dbReference type="PROSITE" id="PS50930"/>
    </source>
</evidence>
<gene>
    <name evidence="5" type="ORF">D5R93_07860</name>
</gene>
<protein>
    <submittedName>
        <fullName evidence="5">DNA-binding response regulator</fullName>
    </submittedName>
</protein>
<feature type="modified residue" description="4-aspartylphosphate" evidence="1">
    <location>
        <position position="57"/>
    </location>
</feature>
<dbReference type="InterPro" id="IPR011006">
    <property type="entry name" value="CheY-like_superfamily"/>
</dbReference>
<dbReference type="InterPro" id="IPR046947">
    <property type="entry name" value="LytR-like"/>
</dbReference>
<evidence type="ECO:0000313" key="6">
    <source>
        <dbReference type="Proteomes" id="UP000273001"/>
    </source>
</evidence>
<dbReference type="Gene3D" id="3.40.50.2300">
    <property type="match status" value="1"/>
</dbReference>
<dbReference type="Proteomes" id="UP000273001">
    <property type="component" value="Chromosome"/>
</dbReference>
<dbReference type="PROSITE" id="PS50930">
    <property type="entry name" value="HTH_LYTTR"/>
    <property type="match status" value="1"/>
</dbReference>
<keyword evidence="1" id="KW-0597">Phosphoprotein</keyword>
<evidence type="ECO:0000313" key="5">
    <source>
        <dbReference type="EMBL" id="AYD89959.1"/>
    </source>
</evidence>
<dbReference type="EMBL" id="CP032514">
    <property type="protein sequence ID" value="AYD89959.1"/>
    <property type="molecule type" value="Genomic_DNA"/>
</dbReference>
<keyword evidence="6" id="KW-1185">Reference proteome</keyword>